<dbReference type="EMBL" id="UIVT01000004">
    <property type="protein sequence ID" value="SVP94133.1"/>
    <property type="molecule type" value="Genomic_DNA"/>
</dbReference>
<gene>
    <name evidence="2" type="ORF">TAT_000313400</name>
    <name evidence="3" type="ORF">TAV_000313300</name>
</gene>
<feature type="region of interest" description="Disordered" evidence="1">
    <location>
        <begin position="1"/>
        <end position="66"/>
    </location>
</feature>
<dbReference type="EMBL" id="UIVS01000004">
    <property type="protein sequence ID" value="SVP94777.1"/>
    <property type="molecule type" value="Genomic_DNA"/>
</dbReference>
<sequence length="66" mass="7643">MTQLQDSVKKVDESSERVSQRVRDAYASKDETERSKEQYPSRDKKSDDSPSESSERSSRDKSRDTL</sequence>
<protein>
    <submittedName>
        <fullName evidence="2">Uncharacterized protein</fullName>
    </submittedName>
</protein>
<organism evidence="2">
    <name type="scientific">Theileria annulata</name>
    <dbReference type="NCBI Taxonomy" id="5874"/>
    <lineage>
        <taxon>Eukaryota</taxon>
        <taxon>Sar</taxon>
        <taxon>Alveolata</taxon>
        <taxon>Apicomplexa</taxon>
        <taxon>Aconoidasida</taxon>
        <taxon>Piroplasmida</taxon>
        <taxon>Theileriidae</taxon>
        <taxon>Theileria</taxon>
    </lineage>
</organism>
<evidence type="ECO:0000256" key="1">
    <source>
        <dbReference type="SAM" id="MobiDB-lite"/>
    </source>
</evidence>
<accession>A0A3B0MV46</accession>
<proteinExistence type="predicted"/>
<evidence type="ECO:0000313" key="3">
    <source>
        <dbReference type="EMBL" id="SVP94777.1"/>
    </source>
</evidence>
<reference evidence="2" key="1">
    <citation type="submission" date="2018-07" db="EMBL/GenBank/DDBJ databases">
        <authorList>
            <person name="Quirk P.G."/>
            <person name="Krulwich T.A."/>
        </authorList>
    </citation>
    <scope>NUCLEOTIDE SEQUENCE</scope>
    <source>
        <strain evidence="2">Anand</strain>
    </source>
</reference>
<name>A0A3B0MV46_THEAN</name>
<dbReference type="AlphaFoldDB" id="A0A3B0MV46"/>
<feature type="compositionally biased region" description="Basic and acidic residues" evidence="1">
    <location>
        <begin position="7"/>
        <end position="66"/>
    </location>
</feature>
<evidence type="ECO:0000313" key="2">
    <source>
        <dbReference type="EMBL" id="SVP94133.1"/>
    </source>
</evidence>